<dbReference type="PANTHER" id="PTHR45984:SF1">
    <property type="entry name" value="SPAG1 AXONEMAL DYNEIN ASSEMBLY FACTOR"/>
    <property type="match status" value="1"/>
</dbReference>
<dbReference type="eggNOG" id="KOG1124">
    <property type="taxonomic scope" value="Eukaryota"/>
</dbReference>
<keyword evidence="9" id="KW-1185">Reference proteome</keyword>
<dbReference type="OrthoDB" id="2942533at2759"/>
<evidence type="ECO:0000313" key="8">
    <source>
        <dbReference type="EnsemblMetazoa" id="PHUM049930-PA"/>
    </source>
</evidence>
<dbReference type="Proteomes" id="UP000009046">
    <property type="component" value="Unassembled WGS sequence"/>
</dbReference>
<keyword evidence="2" id="KW-0963">Cytoplasm</keyword>
<dbReference type="FunCoup" id="E0VB19">
    <property type="interactions" value="1153"/>
</dbReference>
<dbReference type="PANTHER" id="PTHR45984">
    <property type="entry name" value="RNA (RNA) POLYMERASE II ASSOCIATED PROTEIN HOMOLOG"/>
    <property type="match status" value="1"/>
</dbReference>
<dbReference type="KEGG" id="phu:Phum_PHUM049930"/>
<gene>
    <name evidence="8" type="primary">8232851</name>
    <name evidence="7" type="ORF">Phum_PHUM049930</name>
</gene>
<dbReference type="EMBL" id="DS235021">
    <property type="protein sequence ID" value="EEB10575.1"/>
    <property type="molecule type" value="Genomic_DNA"/>
</dbReference>
<dbReference type="GO" id="GO:0006626">
    <property type="term" value="P:protein targeting to mitochondrion"/>
    <property type="evidence" value="ECO:0007669"/>
    <property type="project" value="TreeGrafter"/>
</dbReference>
<dbReference type="InterPro" id="IPR011990">
    <property type="entry name" value="TPR-like_helical_dom_sf"/>
</dbReference>
<protein>
    <submittedName>
        <fullName evidence="7 8">Synaptonemal complex protein, putative</fullName>
    </submittedName>
</protein>
<feature type="region of interest" description="Disordered" evidence="5">
    <location>
        <begin position="830"/>
        <end position="849"/>
    </location>
</feature>
<evidence type="ECO:0000256" key="2">
    <source>
        <dbReference type="ARBA" id="ARBA00022490"/>
    </source>
</evidence>
<dbReference type="GO" id="GO:0005829">
    <property type="term" value="C:cytosol"/>
    <property type="evidence" value="ECO:0007669"/>
    <property type="project" value="TreeGrafter"/>
</dbReference>
<proteinExistence type="predicted"/>
<dbReference type="VEuPathDB" id="VectorBase:PHUM049930"/>
<evidence type="ECO:0000313" key="7">
    <source>
        <dbReference type="EMBL" id="EEB10575.1"/>
    </source>
</evidence>
<dbReference type="RefSeq" id="XP_002423313.1">
    <property type="nucleotide sequence ID" value="XM_002423268.1"/>
</dbReference>
<feature type="region of interest" description="Disordered" evidence="5">
    <location>
        <begin position="520"/>
        <end position="579"/>
    </location>
</feature>
<dbReference type="InterPro" id="IPR025986">
    <property type="entry name" value="RPAP3-like_C"/>
</dbReference>
<reference evidence="7" key="1">
    <citation type="submission" date="2007-04" db="EMBL/GenBank/DDBJ databases">
        <title>Annotation of Pediculus humanus corporis strain USDA.</title>
        <authorList>
            <person name="Kirkness E."/>
            <person name="Hannick L."/>
            <person name="Hass B."/>
            <person name="Bruggner R."/>
            <person name="Lawson D."/>
            <person name="Bidwell S."/>
            <person name="Joardar V."/>
            <person name="Caler E."/>
            <person name="Walenz B."/>
            <person name="Inman J."/>
            <person name="Schobel S."/>
            <person name="Galinsky K."/>
            <person name="Amedeo P."/>
            <person name="Strausberg R."/>
        </authorList>
    </citation>
    <scope>NUCLEOTIDE SEQUENCE</scope>
    <source>
        <strain evidence="7">USDA</strain>
    </source>
</reference>
<dbReference type="CTD" id="8232851"/>
<dbReference type="EnsemblMetazoa" id="PHUM049930-RA">
    <property type="protein sequence ID" value="PHUM049930-PA"/>
    <property type="gene ID" value="PHUM049930"/>
</dbReference>
<dbReference type="AlphaFoldDB" id="E0VB19"/>
<feature type="compositionally biased region" description="Basic residues" evidence="5">
    <location>
        <begin position="559"/>
        <end position="575"/>
    </location>
</feature>
<dbReference type="SUPFAM" id="SSF48452">
    <property type="entry name" value="TPR-like"/>
    <property type="match status" value="1"/>
</dbReference>
<dbReference type="Gene3D" id="1.25.40.10">
    <property type="entry name" value="Tetratricopeptide repeat domain"/>
    <property type="match status" value="1"/>
</dbReference>
<reference evidence="7" key="2">
    <citation type="submission" date="2007-04" db="EMBL/GenBank/DDBJ databases">
        <title>The genome of the human body louse.</title>
        <authorList>
            <consortium name="The Human Body Louse Genome Consortium"/>
            <person name="Kirkness E."/>
            <person name="Walenz B."/>
            <person name="Hass B."/>
            <person name="Bruggner R."/>
            <person name="Strausberg R."/>
        </authorList>
    </citation>
    <scope>NUCLEOTIDE SEQUENCE</scope>
    <source>
        <strain evidence="7">USDA</strain>
    </source>
</reference>
<organism>
    <name type="scientific">Pediculus humanus subsp. corporis</name>
    <name type="common">Body louse</name>
    <dbReference type="NCBI Taxonomy" id="121224"/>
    <lineage>
        <taxon>Eukaryota</taxon>
        <taxon>Metazoa</taxon>
        <taxon>Ecdysozoa</taxon>
        <taxon>Arthropoda</taxon>
        <taxon>Hexapoda</taxon>
        <taxon>Insecta</taxon>
        <taxon>Pterygota</taxon>
        <taxon>Neoptera</taxon>
        <taxon>Paraneoptera</taxon>
        <taxon>Psocodea</taxon>
        <taxon>Troctomorpha</taxon>
        <taxon>Phthiraptera</taxon>
        <taxon>Anoplura</taxon>
        <taxon>Pediculidae</taxon>
        <taxon>Pediculus</taxon>
    </lineage>
</organism>
<dbReference type="GO" id="GO:0005739">
    <property type="term" value="C:mitochondrion"/>
    <property type="evidence" value="ECO:0007669"/>
    <property type="project" value="TreeGrafter"/>
</dbReference>
<accession>E0VB19</accession>
<dbReference type="InParanoid" id="E0VB19"/>
<dbReference type="SMART" id="SM00028">
    <property type="entry name" value="TPR"/>
    <property type="match status" value="2"/>
</dbReference>
<dbReference type="EMBL" id="AAZO01000592">
    <property type="status" value="NOT_ANNOTATED_CDS"/>
    <property type="molecule type" value="Genomic_DNA"/>
</dbReference>
<evidence type="ECO:0000256" key="5">
    <source>
        <dbReference type="SAM" id="MobiDB-lite"/>
    </source>
</evidence>
<feature type="domain" description="RNA-polymerase II-associated protein 3-like C-terminal" evidence="6">
    <location>
        <begin position="713"/>
        <end position="803"/>
    </location>
</feature>
<feature type="compositionally biased region" description="Basic and acidic residues" evidence="5">
    <location>
        <begin position="539"/>
        <end position="552"/>
    </location>
</feature>
<evidence type="ECO:0000256" key="3">
    <source>
        <dbReference type="ARBA" id="ARBA00022737"/>
    </source>
</evidence>
<dbReference type="InterPro" id="IPR019734">
    <property type="entry name" value="TPR_rpt"/>
</dbReference>
<evidence type="ECO:0000313" key="9">
    <source>
        <dbReference type="Proteomes" id="UP000009046"/>
    </source>
</evidence>
<name>E0VB19_PEDHC</name>
<feature type="region of interest" description="Disordered" evidence="5">
    <location>
        <begin position="395"/>
        <end position="420"/>
    </location>
</feature>
<dbReference type="GeneID" id="8232851"/>
<comment type="subcellular location">
    <subcellularLocation>
        <location evidence="1">Cytoplasm</location>
    </subcellularLocation>
</comment>
<keyword evidence="4" id="KW-0802">TPR repeat</keyword>
<sequence length="849" mass="97064">MEGDPRSRSSTLITKYDIPIEHLSYEYVEKCTDKKELERIIRILRSGEEGFYPDLLKVTEDRLRLFAPESRVLRVETPILTKDALTKEEWEIVEDDLFSWEEEMKVIDKSLDFEKSRIDVVGNKNMPTVRKKKSLLQIVKMKELDSYSSMEQSVLANQAKDRGNECFKSGDYNNALKYYELSIKLHATSNAFNNRAMTYLKLKQYDKVISDCTVVLRNEKNNVKALHRRATAYQELATEDNNYNQLALEDLNNIITVEPNNKIAQADFQKLKQKLKIKDLGKMFRMPIFERIVSLKNQKMYNENINKLPLTYYGPSTSTFQCEPYSFTHRALLGSFLSNEIMCKCNSNREKQNPLCQKCGEAMCTPKPSKSKKNTQIKTIKESFKNTKEMLNSKNNEKITDDENDKNVESAREVSDSKATKEISNKNTIISSIDNTNKSFIGAGDGVNSEKNRLNAIIKDEMISTDDVECKKKITENKCTFKISELNETDECNIDKVVVGICESADKPEKKTKEENELIEVTCGGGSGGSSSSNNNSVKENENDSSQNDKKNNNTLQKSKSKKKKSKDRKKKEKKVRTPFERFEPLKVVHAEKYIHPTSVEPKIKTENENKSSSQVKLNQSGNNQFKAFVPNRRCLSTQSNDSTGSYLVKSLSKKNIQTNDGGVKLLEEEISSRFSNEGNKENCLKNASNVNVNDNIDKINSRIEIKKEIIDSAFEFVKTWEEVKKFDPSYSKRAEIIRLIKPGDLGKVIGIKLDSDMLSSLLECLEKHFVETEPKIVVEFLKQLPEIPRFGLIKMFLAEADKKILRNLIDAAEGKGYVLEENVKKQLASTKEEQQKEGKKKQNGFRSL</sequence>
<dbReference type="GO" id="GO:0031072">
    <property type="term" value="F:heat shock protein binding"/>
    <property type="evidence" value="ECO:0007669"/>
    <property type="project" value="TreeGrafter"/>
</dbReference>
<dbReference type="HOGENOM" id="CLU_359118_0_0_1"/>
<evidence type="ECO:0000259" key="6">
    <source>
        <dbReference type="Pfam" id="PF13877"/>
    </source>
</evidence>
<evidence type="ECO:0000256" key="4">
    <source>
        <dbReference type="ARBA" id="ARBA00022803"/>
    </source>
</evidence>
<dbReference type="Pfam" id="PF13877">
    <property type="entry name" value="RPAP3_C"/>
    <property type="match status" value="1"/>
</dbReference>
<evidence type="ECO:0000256" key="1">
    <source>
        <dbReference type="ARBA" id="ARBA00004496"/>
    </source>
</evidence>
<feature type="compositionally biased region" description="Basic residues" evidence="5">
    <location>
        <begin position="839"/>
        <end position="849"/>
    </location>
</feature>
<dbReference type="InterPro" id="IPR051982">
    <property type="entry name" value="CiliaryAsmbly_MitoImport"/>
</dbReference>
<reference evidence="8" key="3">
    <citation type="submission" date="2020-05" db="UniProtKB">
        <authorList>
            <consortium name="EnsemblMetazoa"/>
        </authorList>
    </citation>
    <scope>IDENTIFICATION</scope>
    <source>
        <strain evidence="8">USDA</strain>
    </source>
</reference>
<dbReference type="STRING" id="121224.E0VB19"/>
<keyword evidence="3" id="KW-0677">Repeat</keyword>